<organism evidence="5 6">
    <name type="scientific">Candidatus Uhrbacteria bacterium CG10_big_fil_rev_8_21_14_0_10_48_16</name>
    <dbReference type="NCBI Taxonomy" id="1975038"/>
    <lineage>
        <taxon>Bacteria</taxon>
        <taxon>Candidatus Uhriibacteriota</taxon>
    </lineage>
</organism>
<reference evidence="6" key="1">
    <citation type="submission" date="2017-09" db="EMBL/GenBank/DDBJ databases">
        <title>Depth-based differentiation of microbial function through sediment-hosted aquifers and enrichment of novel symbionts in the deep terrestrial subsurface.</title>
        <authorList>
            <person name="Probst A.J."/>
            <person name="Ladd B."/>
            <person name="Jarett J.K."/>
            <person name="Geller-Mcgrath D.E."/>
            <person name="Sieber C.M.K."/>
            <person name="Emerson J.B."/>
            <person name="Anantharaman K."/>
            <person name="Thomas B.C."/>
            <person name="Malmstrom R."/>
            <person name="Stieglmeier M."/>
            <person name="Klingl A."/>
            <person name="Woyke T."/>
            <person name="Ryan C.M."/>
            <person name="Banfield J.F."/>
        </authorList>
    </citation>
    <scope>NUCLEOTIDE SEQUENCE [LARGE SCALE GENOMIC DNA]</scope>
</reference>
<dbReference type="PANTHER" id="PTHR45625">
    <property type="entry name" value="PEPTIDYL-PROLYL CIS-TRANS ISOMERASE-RELATED"/>
    <property type="match status" value="1"/>
</dbReference>
<dbReference type="Gene3D" id="2.40.100.10">
    <property type="entry name" value="Cyclophilin-like"/>
    <property type="match status" value="1"/>
</dbReference>
<evidence type="ECO:0000259" key="4">
    <source>
        <dbReference type="PROSITE" id="PS50072"/>
    </source>
</evidence>
<dbReference type="GO" id="GO:0003755">
    <property type="term" value="F:peptidyl-prolyl cis-trans isomerase activity"/>
    <property type="evidence" value="ECO:0007669"/>
    <property type="project" value="UniProtKB-UniRule"/>
</dbReference>
<evidence type="ECO:0000313" key="6">
    <source>
        <dbReference type="Proteomes" id="UP000231436"/>
    </source>
</evidence>
<feature type="chain" id="PRO_5014491247" description="Peptidyl-prolyl cis-trans isomerase" evidence="3">
    <location>
        <begin position="28"/>
        <end position="208"/>
    </location>
</feature>
<comment type="function">
    <text evidence="3">PPIases accelerate the folding of proteins. It catalyzes the cis-trans isomerization of proline imidic peptide bonds in oligopeptides.</text>
</comment>
<dbReference type="PROSITE" id="PS50072">
    <property type="entry name" value="CSA_PPIASE_2"/>
    <property type="match status" value="1"/>
</dbReference>
<keyword evidence="2 3" id="KW-0413">Isomerase</keyword>
<comment type="catalytic activity">
    <reaction evidence="3">
        <text>[protein]-peptidylproline (omega=180) = [protein]-peptidylproline (omega=0)</text>
        <dbReference type="Rhea" id="RHEA:16237"/>
        <dbReference type="Rhea" id="RHEA-COMP:10747"/>
        <dbReference type="Rhea" id="RHEA-COMP:10748"/>
        <dbReference type="ChEBI" id="CHEBI:83833"/>
        <dbReference type="ChEBI" id="CHEBI:83834"/>
        <dbReference type="EC" id="5.2.1.8"/>
    </reaction>
</comment>
<gene>
    <name evidence="5" type="ORF">COV05_00070</name>
</gene>
<feature type="signal peptide" evidence="3">
    <location>
        <begin position="1"/>
        <end position="27"/>
    </location>
</feature>
<dbReference type="InterPro" id="IPR029000">
    <property type="entry name" value="Cyclophilin-like_dom_sf"/>
</dbReference>
<dbReference type="EC" id="5.2.1.8" evidence="3"/>
<evidence type="ECO:0000256" key="1">
    <source>
        <dbReference type="ARBA" id="ARBA00023110"/>
    </source>
</evidence>
<evidence type="ECO:0000313" key="5">
    <source>
        <dbReference type="EMBL" id="PJE77291.1"/>
    </source>
</evidence>
<evidence type="ECO:0000256" key="3">
    <source>
        <dbReference type="RuleBase" id="RU363019"/>
    </source>
</evidence>
<dbReference type="PANTHER" id="PTHR45625:SF4">
    <property type="entry name" value="PEPTIDYLPROLYL ISOMERASE DOMAIN AND WD REPEAT-CONTAINING PROTEIN 1"/>
    <property type="match status" value="1"/>
</dbReference>
<dbReference type="InterPro" id="IPR002130">
    <property type="entry name" value="Cyclophilin-type_PPIase_dom"/>
</dbReference>
<dbReference type="SUPFAM" id="SSF50891">
    <property type="entry name" value="Cyclophilin-like"/>
    <property type="match status" value="1"/>
</dbReference>
<keyword evidence="1 3" id="KW-0697">Rotamase</keyword>
<dbReference type="Pfam" id="PF00160">
    <property type="entry name" value="Pro_isomerase"/>
    <property type="match status" value="1"/>
</dbReference>
<keyword evidence="3" id="KW-0732">Signal</keyword>
<comment type="similarity">
    <text evidence="3">Belongs to the cyclophilin-type PPIase family.</text>
</comment>
<dbReference type="CDD" id="cd00317">
    <property type="entry name" value="cyclophilin"/>
    <property type="match status" value="1"/>
</dbReference>
<evidence type="ECO:0000256" key="2">
    <source>
        <dbReference type="ARBA" id="ARBA00023235"/>
    </source>
</evidence>
<proteinExistence type="inferred from homology"/>
<dbReference type="Proteomes" id="UP000231436">
    <property type="component" value="Unassembled WGS sequence"/>
</dbReference>
<accession>A0A2M8LIM3</accession>
<comment type="caution">
    <text evidence="5">The sequence shown here is derived from an EMBL/GenBank/DDBJ whole genome shotgun (WGS) entry which is preliminary data.</text>
</comment>
<dbReference type="PRINTS" id="PR00153">
    <property type="entry name" value="CSAPPISMRASE"/>
</dbReference>
<dbReference type="EMBL" id="PFEU01000001">
    <property type="protein sequence ID" value="PJE77291.1"/>
    <property type="molecule type" value="Genomic_DNA"/>
</dbReference>
<dbReference type="AlphaFoldDB" id="A0A2M8LIM3"/>
<dbReference type="PROSITE" id="PS51257">
    <property type="entry name" value="PROKAR_LIPOPROTEIN"/>
    <property type="match status" value="1"/>
</dbReference>
<dbReference type="InterPro" id="IPR044666">
    <property type="entry name" value="Cyclophilin_A-like"/>
</dbReference>
<protein>
    <recommendedName>
        <fullName evidence="3">Peptidyl-prolyl cis-trans isomerase</fullName>
        <shortName evidence="3">PPIase</shortName>
        <ecNumber evidence="3">5.2.1.8</ecNumber>
    </recommendedName>
</protein>
<sequence length="208" mass="22707">MDQRIQFMKYVGLISLCALLLVGAGCAPTIQEESSLTFSYPDSVQDETTTQTWTFPGTLPEEQIANKQIRITTEKGDIVFELYADTAPMTVSNFVYLTEGGYYNGLTFHRREEGFVIQGGDPSGNGTGGPGYDFGDELEDDYSYERGIVAMANRGPSTNGSQFFVMLGDVPLPKSYSIFGRVIEGMDVVDAIVVGDVMTTVVVEELAQ</sequence>
<feature type="domain" description="PPIase cyclophilin-type" evidence="4">
    <location>
        <begin position="76"/>
        <end position="192"/>
    </location>
</feature>
<name>A0A2M8LIM3_9BACT</name>